<comment type="caution">
    <text evidence="1">The sequence shown here is derived from an EMBL/GenBank/DDBJ whole genome shotgun (WGS) entry which is preliminary data.</text>
</comment>
<name>A0ABU0IV34_9CAUL</name>
<proteinExistence type="predicted"/>
<gene>
    <name evidence="1" type="ORF">QO010_003672</name>
</gene>
<sequence length="82" mass="9303">MPEDAERLFKFAEAEVWRRGDRYFVRYDAGGHLAVMREDEVSKAEAEKAARGRDELTSLLWAIQGRLTASGEDPYRSNLPSG</sequence>
<reference evidence="1 2" key="1">
    <citation type="submission" date="2023-07" db="EMBL/GenBank/DDBJ databases">
        <title>Genomic Encyclopedia of Type Strains, Phase IV (KMG-IV): sequencing the most valuable type-strain genomes for metagenomic binning, comparative biology and taxonomic classification.</title>
        <authorList>
            <person name="Goeker M."/>
        </authorList>
    </citation>
    <scope>NUCLEOTIDE SEQUENCE [LARGE SCALE GENOMIC DNA]</scope>
    <source>
        <strain evidence="1 2">DSM 18695</strain>
    </source>
</reference>
<keyword evidence="2" id="KW-1185">Reference proteome</keyword>
<evidence type="ECO:0000313" key="1">
    <source>
        <dbReference type="EMBL" id="MDQ0465880.1"/>
    </source>
</evidence>
<evidence type="ECO:0000313" key="2">
    <source>
        <dbReference type="Proteomes" id="UP001228905"/>
    </source>
</evidence>
<dbReference type="EMBL" id="JAUSVS010000008">
    <property type="protein sequence ID" value="MDQ0465880.1"/>
    <property type="molecule type" value="Genomic_DNA"/>
</dbReference>
<organism evidence="1 2">
    <name type="scientific">Caulobacter ginsengisoli</name>
    <dbReference type="NCBI Taxonomy" id="400775"/>
    <lineage>
        <taxon>Bacteria</taxon>
        <taxon>Pseudomonadati</taxon>
        <taxon>Pseudomonadota</taxon>
        <taxon>Alphaproteobacteria</taxon>
        <taxon>Caulobacterales</taxon>
        <taxon>Caulobacteraceae</taxon>
        <taxon>Caulobacter</taxon>
    </lineage>
</organism>
<accession>A0ABU0IV34</accession>
<dbReference type="RefSeq" id="WP_307351557.1">
    <property type="nucleotide sequence ID" value="NZ_JAUSVS010000008.1"/>
</dbReference>
<dbReference type="Proteomes" id="UP001228905">
    <property type="component" value="Unassembled WGS sequence"/>
</dbReference>
<protein>
    <submittedName>
        <fullName evidence="1">Uncharacterized protein</fullName>
    </submittedName>
</protein>